<evidence type="ECO:0000256" key="3">
    <source>
        <dbReference type="SAM" id="Phobius"/>
    </source>
</evidence>
<protein>
    <recommendedName>
        <fullName evidence="4">TPM domain-containing protein</fullName>
    </recommendedName>
</protein>
<feature type="transmembrane region" description="Helical" evidence="3">
    <location>
        <begin position="80"/>
        <end position="100"/>
    </location>
</feature>
<keyword evidence="3" id="KW-1133">Transmembrane helix</keyword>
<dbReference type="STRING" id="1619308.B5808_10475"/>
<evidence type="ECO:0000259" key="4">
    <source>
        <dbReference type="Pfam" id="PF04536"/>
    </source>
</evidence>
<dbReference type="Gene3D" id="3.10.310.50">
    <property type="match status" value="1"/>
</dbReference>
<dbReference type="InterPro" id="IPR007621">
    <property type="entry name" value="TPM_dom"/>
</dbReference>
<feature type="domain" description="TPM" evidence="4">
    <location>
        <begin position="118"/>
        <end position="234"/>
    </location>
</feature>
<sequence length="781" mass="80392">MRRPASMPPSSGTGGRDRSRAVTVRNMGVPTRRPDGRIRSVSMDAPEPPSLVSKAMRHSATVTIAPARPRRRGRRGPRGLALALAALSLAALAGLATAALPSAAWASDPPELAGRSIVDDVDALGSREPEVQSALDDLASQHGVDLIVVYTDRFTGAADREAWADEVAVQNQLGVDDVVLAVATKDRLYQLSVDPDFELTDSQLEEVETEAIEPFLRDEDWAGAAIGAATGIGQVLAGGSVDPQPVQPSDSSPGTGFPAWLAWTIAIVIILVGIAVLVVVLVLRRRGLDRRVAAQAPSGPTLAELESAVGAALIDLDDAVSSSDEELGFAVAQFGEQAAAPFSAALAQVKDQLRQAFEIKQRLDDAVPDTDEERRSWSEQILAICREASETLDAQEESFDALRDLENDPEPAIQAAETQLTALSAGTASVAASVAELSGRYDAAALTTVAGSVQQAQSLRDYAEKQLAVARAAISSGAAGKALAIRSAQQAITQIGQLAQGVEGLRAELDRAGAELTGTIAEAEGDVREAERLATAPTTTSPDQLRSLASALSVEIERARGLGPRNPVAARQALGLAGAALDAALASARDAEEQVARTLAQRDRAIASAQSDVASASSFLQTRRGAVGTDARTRLSEAQRHLDQAIALSSTDPAESLREATTASQLANLATRSAQQDLAAAQQAYYQNAPVSGGGDDFGGAFLGGLLGSMFGGGGGSSYRTGWSSGRSRGGFGGFGGSFGGFGGSSGRSSFGGGRRGGGGSFGGRSGGGSRGGRRGGGGRF</sequence>
<proteinExistence type="predicted"/>
<evidence type="ECO:0000313" key="5">
    <source>
        <dbReference type="EMBL" id="ARJ05602.1"/>
    </source>
</evidence>
<keyword evidence="3" id="KW-0472">Membrane</keyword>
<organism evidence="5 6">
    <name type="scientific">Cnuibacter physcomitrellae</name>
    <dbReference type="NCBI Taxonomy" id="1619308"/>
    <lineage>
        <taxon>Bacteria</taxon>
        <taxon>Bacillati</taxon>
        <taxon>Actinomycetota</taxon>
        <taxon>Actinomycetes</taxon>
        <taxon>Micrococcales</taxon>
        <taxon>Microbacteriaceae</taxon>
        <taxon>Cnuibacter</taxon>
    </lineage>
</organism>
<evidence type="ECO:0000256" key="1">
    <source>
        <dbReference type="SAM" id="Coils"/>
    </source>
</evidence>
<feature type="transmembrane region" description="Helical" evidence="3">
    <location>
        <begin position="260"/>
        <end position="283"/>
    </location>
</feature>
<accession>A0A1X9LM97</accession>
<feature type="region of interest" description="Disordered" evidence="2">
    <location>
        <begin position="746"/>
        <end position="781"/>
    </location>
</feature>
<evidence type="ECO:0000313" key="6">
    <source>
        <dbReference type="Proteomes" id="UP000192775"/>
    </source>
</evidence>
<name>A0A1X9LM97_9MICO</name>
<dbReference type="Proteomes" id="UP000192775">
    <property type="component" value="Chromosome"/>
</dbReference>
<keyword evidence="3" id="KW-0812">Transmembrane</keyword>
<dbReference type="KEGG" id="cphy:B5808_10475"/>
<dbReference type="Pfam" id="PF04536">
    <property type="entry name" value="TPM_phosphatase"/>
    <property type="match status" value="1"/>
</dbReference>
<feature type="coiled-coil region" evidence="1">
    <location>
        <begin position="346"/>
        <end position="405"/>
    </location>
</feature>
<keyword evidence="6" id="KW-1185">Reference proteome</keyword>
<dbReference type="AlphaFoldDB" id="A0A1X9LM97"/>
<dbReference type="EMBL" id="CP020715">
    <property type="protein sequence ID" value="ARJ05602.1"/>
    <property type="molecule type" value="Genomic_DNA"/>
</dbReference>
<reference evidence="5 6" key="1">
    <citation type="submission" date="2017-04" db="EMBL/GenBank/DDBJ databases">
        <authorList>
            <person name="Afonso C.L."/>
            <person name="Miller P.J."/>
            <person name="Scott M.A."/>
            <person name="Spackman E."/>
            <person name="Goraichik I."/>
            <person name="Dimitrov K.M."/>
            <person name="Suarez D.L."/>
            <person name="Swayne D.E."/>
        </authorList>
    </citation>
    <scope>NUCLEOTIDE SEQUENCE [LARGE SCALE GENOMIC DNA]</scope>
    <source>
        <strain evidence="6">XA(T)</strain>
    </source>
</reference>
<gene>
    <name evidence="5" type="ORF">B5808_10475</name>
</gene>
<evidence type="ECO:0000256" key="2">
    <source>
        <dbReference type="SAM" id="MobiDB-lite"/>
    </source>
</evidence>
<keyword evidence="1" id="KW-0175">Coiled coil</keyword>
<feature type="region of interest" description="Disordered" evidence="2">
    <location>
        <begin position="1"/>
        <end position="51"/>
    </location>
</feature>